<dbReference type="PRINTS" id="PR01438">
    <property type="entry name" value="UNVRSLSTRESS"/>
</dbReference>
<dbReference type="InterPro" id="IPR006015">
    <property type="entry name" value="Universal_stress_UspA"/>
</dbReference>
<dbReference type="AlphaFoldDB" id="W9B8K9"/>
<dbReference type="EMBL" id="CCBB010000003">
    <property type="protein sequence ID" value="CDO10996.1"/>
    <property type="molecule type" value="Genomic_DNA"/>
</dbReference>
<dbReference type="InterPro" id="IPR014729">
    <property type="entry name" value="Rossmann-like_a/b/a_fold"/>
</dbReference>
<reference evidence="3" key="1">
    <citation type="submission" date="2014-03" db="EMBL/GenBank/DDBJ databases">
        <title>Draft Genome Sequence of Mycobacterium cosmeticum DSM 44829.</title>
        <authorList>
            <person name="Croce O."/>
            <person name="Robert C."/>
            <person name="Raoult D."/>
            <person name="Drancourt M."/>
        </authorList>
    </citation>
    <scope>NUCLEOTIDE SEQUENCE [LARGE SCALE GENOMIC DNA]</scope>
    <source>
        <strain evidence="3">DSM 44829</strain>
    </source>
</reference>
<comment type="caution">
    <text evidence="3">The sequence shown here is derived from an EMBL/GenBank/DDBJ whole genome shotgun (WGS) entry which is preliminary data.</text>
</comment>
<evidence type="ECO:0000256" key="1">
    <source>
        <dbReference type="ARBA" id="ARBA00008791"/>
    </source>
</evidence>
<accession>W9B8K9</accession>
<organism evidence="3 4">
    <name type="scientific">Mycolicibacterium cosmeticum</name>
    <dbReference type="NCBI Taxonomy" id="258533"/>
    <lineage>
        <taxon>Bacteria</taxon>
        <taxon>Bacillati</taxon>
        <taxon>Actinomycetota</taxon>
        <taxon>Actinomycetes</taxon>
        <taxon>Mycobacteriales</taxon>
        <taxon>Mycobacteriaceae</taxon>
        <taxon>Mycolicibacterium</taxon>
    </lineage>
</organism>
<dbReference type="InterPro" id="IPR006016">
    <property type="entry name" value="UspA"/>
</dbReference>
<evidence type="ECO:0000313" key="4">
    <source>
        <dbReference type="Proteomes" id="UP000028870"/>
    </source>
</evidence>
<dbReference type="Pfam" id="PF00582">
    <property type="entry name" value="Usp"/>
    <property type="match status" value="1"/>
</dbReference>
<dbReference type="RefSeq" id="WP_036403345.1">
    <property type="nucleotide sequence ID" value="NZ_CCBB010000003.1"/>
</dbReference>
<dbReference type="eggNOG" id="COG0589">
    <property type="taxonomic scope" value="Bacteria"/>
</dbReference>
<reference evidence="3" key="2">
    <citation type="submission" date="2014-03" db="EMBL/GenBank/DDBJ databases">
        <authorList>
            <person name="Urmite Genomes"/>
        </authorList>
    </citation>
    <scope>NUCLEOTIDE SEQUENCE</scope>
    <source>
        <strain evidence="3">DSM 44829</strain>
    </source>
</reference>
<keyword evidence="4" id="KW-1185">Reference proteome</keyword>
<evidence type="ECO:0000313" key="3">
    <source>
        <dbReference type="EMBL" id="CDO10996.1"/>
    </source>
</evidence>
<dbReference type="PANTHER" id="PTHR46268">
    <property type="entry name" value="STRESS RESPONSE PROTEIN NHAX"/>
    <property type="match status" value="1"/>
</dbReference>
<sequence>MHRHSDNPPVVVGIDGSEAAVDAALWSVDEAIRRDAPLRLICVVDDERLPGTVHSDTQIDNEFAERALHRAVEAIAATGKPVSADPVVRRGHSAAALIAESRDAALVCVGSTGIDWVAGKVLGSTAQAVAEHAHCPVAVVRHGDSVAADRNGGVIVVGFRRAQRDDAVFRAALDEARNRHAALIAVGVWQDDFGKTPYTELEQCVALWTQRYPDVHVYPVPTLADLPRFLADNADGQIQLAVLGADEADKVTTIVGPQSYSPLPHGRCSVLVVR</sequence>
<proteinExistence type="inferred from homology"/>
<dbReference type="PANTHER" id="PTHR46268:SF6">
    <property type="entry name" value="UNIVERSAL STRESS PROTEIN UP12"/>
    <property type="match status" value="1"/>
</dbReference>
<dbReference type="SUPFAM" id="SSF52402">
    <property type="entry name" value="Adenine nucleotide alpha hydrolases-like"/>
    <property type="match status" value="2"/>
</dbReference>
<evidence type="ECO:0000259" key="2">
    <source>
        <dbReference type="Pfam" id="PF00582"/>
    </source>
</evidence>
<dbReference type="Proteomes" id="UP000028870">
    <property type="component" value="Unassembled WGS sequence"/>
</dbReference>
<dbReference type="STRING" id="258533.BN977_05837"/>
<comment type="similarity">
    <text evidence="1">Belongs to the universal stress protein A family.</text>
</comment>
<dbReference type="OrthoDB" id="4614783at2"/>
<protein>
    <submittedName>
        <fullName evidence="3">Universal stress protein family protein</fullName>
    </submittedName>
</protein>
<feature type="domain" description="UspA" evidence="2">
    <location>
        <begin position="9"/>
        <end position="141"/>
    </location>
</feature>
<dbReference type="Gene3D" id="3.40.50.620">
    <property type="entry name" value="HUPs"/>
    <property type="match status" value="2"/>
</dbReference>
<name>W9B8K9_MYCCO</name>
<gene>
    <name evidence="3" type="ORF">BN977_05837</name>
</gene>